<keyword evidence="3" id="KW-1185">Reference proteome</keyword>
<proteinExistence type="predicted"/>
<organism evidence="2 3">
    <name type="scientific">Erythroxylum novogranatense</name>
    <dbReference type="NCBI Taxonomy" id="1862640"/>
    <lineage>
        <taxon>Eukaryota</taxon>
        <taxon>Viridiplantae</taxon>
        <taxon>Streptophyta</taxon>
        <taxon>Embryophyta</taxon>
        <taxon>Tracheophyta</taxon>
        <taxon>Spermatophyta</taxon>
        <taxon>Magnoliopsida</taxon>
        <taxon>eudicotyledons</taxon>
        <taxon>Gunneridae</taxon>
        <taxon>Pentapetalae</taxon>
        <taxon>rosids</taxon>
        <taxon>fabids</taxon>
        <taxon>Malpighiales</taxon>
        <taxon>Erythroxylaceae</taxon>
        <taxon>Erythroxylum</taxon>
    </lineage>
</organism>
<dbReference type="EMBL" id="JAIWQS010000001">
    <property type="protein sequence ID" value="KAJ8773600.1"/>
    <property type="molecule type" value="Genomic_DNA"/>
</dbReference>
<evidence type="ECO:0000256" key="1">
    <source>
        <dbReference type="SAM" id="MobiDB-lite"/>
    </source>
</evidence>
<feature type="region of interest" description="Disordered" evidence="1">
    <location>
        <begin position="1"/>
        <end position="21"/>
    </location>
</feature>
<comment type="caution">
    <text evidence="2">The sequence shown here is derived from an EMBL/GenBank/DDBJ whole genome shotgun (WGS) entry which is preliminary data.</text>
</comment>
<name>A0AAV8U5J9_9ROSI</name>
<evidence type="ECO:0008006" key="4">
    <source>
        <dbReference type="Google" id="ProtNLM"/>
    </source>
</evidence>
<dbReference type="AlphaFoldDB" id="A0AAV8U5J9"/>
<feature type="compositionally biased region" description="Basic and acidic residues" evidence="1">
    <location>
        <begin position="1"/>
        <end position="16"/>
    </location>
</feature>
<reference evidence="2 3" key="1">
    <citation type="submission" date="2021-09" db="EMBL/GenBank/DDBJ databases">
        <title>Genomic insights and catalytic innovation underlie evolution of tropane alkaloids biosynthesis.</title>
        <authorList>
            <person name="Wang Y.-J."/>
            <person name="Tian T."/>
            <person name="Huang J.-P."/>
            <person name="Huang S.-X."/>
        </authorList>
    </citation>
    <scope>NUCLEOTIDE SEQUENCE [LARGE SCALE GENOMIC DNA]</scope>
    <source>
        <strain evidence="2">KIB-2018</strain>
        <tissue evidence="2">Leaf</tissue>
    </source>
</reference>
<accession>A0AAV8U5J9</accession>
<gene>
    <name evidence="2" type="ORF">K2173_005846</name>
</gene>
<sequence>MSKRKERDEATQENKTKLLGNNRKGLYARSPVRRRLPPLLLTDRPNFQPGIWIFCTTCTVSWNKNKSRSRTTFEVYYFLVILCFRRFSWCWWA</sequence>
<evidence type="ECO:0000313" key="3">
    <source>
        <dbReference type="Proteomes" id="UP001159364"/>
    </source>
</evidence>
<protein>
    <recommendedName>
        <fullName evidence="4">Ribosomal protein S14</fullName>
    </recommendedName>
</protein>
<evidence type="ECO:0000313" key="2">
    <source>
        <dbReference type="EMBL" id="KAJ8773600.1"/>
    </source>
</evidence>
<dbReference type="Proteomes" id="UP001159364">
    <property type="component" value="Linkage Group LG01"/>
</dbReference>